<keyword evidence="3" id="KW-0677">Repeat</keyword>
<keyword evidence="6" id="KW-0539">Nucleus</keyword>
<comment type="caution">
    <text evidence="10">The sequence shown here is derived from an EMBL/GenBank/DDBJ whole genome shotgun (WGS) entry which is preliminary data.</text>
</comment>
<feature type="domain" description="C2H2-type" evidence="9">
    <location>
        <begin position="275"/>
        <end position="301"/>
    </location>
</feature>
<evidence type="ECO:0000256" key="4">
    <source>
        <dbReference type="ARBA" id="ARBA00022771"/>
    </source>
</evidence>
<reference evidence="10" key="2">
    <citation type="submission" date="2023-06" db="EMBL/GenBank/DDBJ databases">
        <authorList>
            <consortium name="Lawrence Berkeley National Laboratory"/>
            <person name="Haridas S."/>
            <person name="Hensen N."/>
            <person name="Bonometti L."/>
            <person name="Westerberg I."/>
            <person name="Brannstrom I.O."/>
            <person name="Guillou S."/>
            <person name="Cros-Aarteil S."/>
            <person name="Calhoun S."/>
            <person name="Kuo A."/>
            <person name="Mondo S."/>
            <person name="Pangilinan J."/>
            <person name="Riley R."/>
            <person name="Labutti K."/>
            <person name="Andreopoulos B."/>
            <person name="Lipzen A."/>
            <person name="Chen C."/>
            <person name="Yanf M."/>
            <person name="Daum C."/>
            <person name="Ng V."/>
            <person name="Clum A."/>
            <person name="Steindorff A."/>
            <person name="Ohm R."/>
            <person name="Martin F."/>
            <person name="Silar P."/>
            <person name="Natvig D."/>
            <person name="Lalanne C."/>
            <person name="Gautier V."/>
            <person name="Ament-Velasquez S.L."/>
            <person name="Kruys A."/>
            <person name="Hutchinson M.I."/>
            <person name="Powell A.J."/>
            <person name="Barry K."/>
            <person name="Miller A.N."/>
            <person name="Grigoriev I.V."/>
            <person name="Debuchy R."/>
            <person name="Gladieux P."/>
            <person name="Thoren M.H."/>
            <person name="Johannesson H."/>
        </authorList>
    </citation>
    <scope>NUCLEOTIDE SEQUENCE</scope>
    <source>
        <strain evidence="10">CBS 118394</strain>
    </source>
</reference>
<comment type="subcellular location">
    <subcellularLocation>
        <location evidence="1">Nucleus</location>
    </subcellularLocation>
</comment>
<protein>
    <recommendedName>
        <fullName evidence="9">C2H2-type domain-containing protein</fullName>
    </recommendedName>
</protein>
<evidence type="ECO:0000256" key="6">
    <source>
        <dbReference type="ARBA" id="ARBA00023242"/>
    </source>
</evidence>
<keyword evidence="2" id="KW-0479">Metal-binding</keyword>
<accession>A0AAE0IIQ8</accession>
<feature type="region of interest" description="Disordered" evidence="8">
    <location>
        <begin position="208"/>
        <end position="235"/>
    </location>
</feature>
<dbReference type="PANTHER" id="PTHR24376:SF235">
    <property type="entry name" value="C2H2-TYPE DOMAIN-CONTAINING PROTEIN"/>
    <property type="match status" value="1"/>
</dbReference>
<evidence type="ECO:0000256" key="7">
    <source>
        <dbReference type="PROSITE-ProRule" id="PRU00042"/>
    </source>
</evidence>
<reference evidence="10" key="1">
    <citation type="journal article" date="2023" name="Mol. Phylogenet. Evol.">
        <title>Genome-scale phylogeny and comparative genomics of the fungal order Sordariales.</title>
        <authorList>
            <person name="Hensen N."/>
            <person name="Bonometti L."/>
            <person name="Westerberg I."/>
            <person name="Brannstrom I.O."/>
            <person name="Guillou S."/>
            <person name="Cros-Aarteil S."/>
            <person name="Calhoun S."/>
            <person name="Haridas S."/>
            <person name="Kuo A."/>
            <person name="Mondo S."/>
            <person name="Pangilinan J."/>
            <person name="Riley R."/>
            <person name="LaButti K."/>
            <person name="Andreopoulos B."/>
            <person name="Lipzen A."/>
            <person name="Chen C."/>
            <person name="Yan M."/>
            <person name="Daum C."/>
            <person name="Ng V."/>
            <person name="Clum A."/>
            <person name="Steindorff A."/>
            <person name="Ohm R.A."/>
            <person name="Martin F."/>
            <person name="Silar P."/>
            <person name="Natvig D.O."/>
            <person name="Lalanne C."/>
            <person name="Gautier V."/>
            <person name="Ament-Velasquez S.L."/>
            <person name="Kruys A."/>
            <person name="Hutchinson M.I."/>
            <person name="Powell A.J."/>
            <person name="Barry K."/>
            <person name="Miller A.N."/>
            <person name="Grigoriev I.V."/>
            <person name="Debuchy R."/>
            <person name="Gladieux P."/>
            <person name="Hiltunen Thoren M."/>
            <person name="Johannesson H."/>
        </authorList>
    </citation>
    <scope>NUCLEOTIDE SEQUENCE</scope>
    <source>
        <strain evidence="10">CBS 118394</strain>
    </source>
</reference>
<gene>
    <name evidence="10" type="ORF">B0H66DRAFT_135890</name>
</gene>
<evidence type="ECO:0000256" key="8">
    <source>
        <dbReference type="SAM" id="MobiDB-lite"/>
    </source>
</evidence>
<evidence type="ECO:0000313" key="10">
    <source>
        <dbReference type="EMBL" id="KAK3325719.1"/>
    </source>
</evidence>
<dbReference type="InterPro" id="IPR036236">
    <property type="entry name" value="Znf_C2H2_sf"/>
</dbReference>
<evidence type="ECO:0000256" key="1">
    <source>
        <dbReference type="ARBA" id="ARBA00004123"/>
    </source>
</evidence>
<dbReference type="SMART" id="SM00355">
    <property type="entry name" value="ZnF_C2H2"/>
    <property type="match status" value="4"/>
</dbReference>
<evidence type="ECO:0000256" key="2">
    <source>
        <dbReference type="ARBA" id="ARBA00022723"/>
    </source>
</evidence>
<dbReference type="Pfam" id="PF13912">
    <property type="entry name" value="zf-C2H2_6"/>
    <property type="match status" value="1"/>
</dbReference>
<dbReference type="PROSITE" id="PS50157">
    <property type="entry name" value="ZINC_FINGER_C2H2_2"/>
    <property type="match status" value="2"/>
</dbReference>
<dbReference type="GO" id="GO:0005634">
    <property type="term" value="C:nucleus"/>
    <property type="evidence" value="ECO:0007669"/>
    <property type="project" value="UniProtKB-SubCell"/>
</dbReference>
<organism evidence="10 11">
    <name type="scientific">Apodospora peruviana</name>
    <dbReference type="NCBI Taxonomy" id="516989"/>
    <lineage>
        <taxon>Eukaryota</taxon>
        <taxon>Fungi</taxon>
        <taxon>Dikarya</taxon>
        <taxon>Ascomycota</taxon>
        <taxon>Pezizomycotina</taxon>
        <taxon>Sordariomycetes</taxon>
        <taxon>Sordariomycetidae</taxon>
        <taxon>Sordariales</taxon>
        <taxon>Lasiosphaeriaceae</taxon>
        <taxon>Apodospora</taxon>
    </lineage>
</organism>
<evidence type="ECO:0000256" key="5">
    <source>
        <dbReference type="ARBA" id="ARBA00022833"/>
    </source>
</evidence>
<dbReference type="GO" id="GO:0008270">
    <property type="term" value="F:zinc ion binding"/>
    <property type="evidence" value="ECO:0007669"/>
    <property type="project" value="UniProtKB-KW"/>
</dbReference>
<name>A0AAE0IIQ8_9PEZI</name>
<sequence>MTAICQHCELEVPNRDRLIAHWQRELNNGNGHFHCALCVKLFHTKDALIIHNRQLHATVQDLTCPGCNKNFPRAGALIDHIEKNICTGIRNEQLAQRREQKLAFARELQRRHFGDDPAASDTVSVVSSSLRLGDKGPANFTPFLSGPSTVQCAGGTNISALRPKAEATVRPNPVTFYMKESEFPRISEQKPSTSKHSDDLIDLSDEYDNPPNLGNQWGQKKQLFPDARPPVRPTPEQLEAIREPARTKENAWPDDHPNSPRFKANNYYSSYTKKYKCPRDRCFKSFATPGGLVQHLTSPAHEWVTKVQCPRCLKWFESITALTQHAESQSISCDIRMSDEFRQFLDQLTAGMIDTTDQHRDGTEKYVVPQEAQRVFGQNKGSTALRAQATRAIEGQLAKEVEEKKTYWDTHEPNW</sequence>
<dbReference type="Pfam" id="PF00096">
    <property type="entry name" value="zf-C2H2"/>
    <property type="match status" value="1"/>
</dbReference>
<dbReference type="Gene3D" id="3.30.160.60">
    <property type="entry name" value="Classic Zinc Finger"/>
    <property type="match status" value="2"/>
</dbReference>
<evidence type="ECO:0000256" key="3">
    <source>
        <dbReference type="ARBA" id="ARBA00022737"/>
    </source>
</evidence>
<dbReference type="EMBL" id="JAUEDM010000002">
    <property type="protein sequence ID" value="KAK3325719.1"/>
    <property type="molecule type" value="Genomic_DNA"/>
</dbReference>
<evidence type="ECO:0000313" key="11">
    <source>
        <dbReference type="Proteomes" id="UP001283341"/>
    </source>
</evidence>
<dbReference type="InterPro" id="IPR013087">
    <property type="entry name" value="Znf_C2H2_type"/>
</dbReference>
<dbReference type="SUPFAM" id="SSF57667">
    <property type="entry name" value="beta-beta-alpha zinc fingers"/>
    <property type="match status" value="1"/>
</dbReference>
<feature type="domain" description="C2H2-type" evidence="9">
    <location>
        <begin position="33"/>
        <end position="61"/>
    </location>
</feature>
<dbReference type="AlphaFoldDB" id="A0AAE0IIQ8"/>
<keyword evidence="4 7" id="KW-0863">Zinc-finger</keyword>
<dbReference type="Proteomes" id="UP001283341">
    <property type="component" value="Unassembled WGS sequence"/>
</dbReference>
<keyword evidence="5" id="KW-0862">Zinc</keyword>
<dbReference type="PANTHER" id="PTHR24376">
    <property type="entry name" value="ZINC FINGER PROTEIN"/>
    <property type="match status" value="1"/>
</dbReference>
<evidence type="ECO:0000259" key="9">
    <source>
        <dbReference type="PROSITE" id="PS50157"/>
    </source>
</evidence>
<proteinExistence type="predicted"/>
<dbReference type="PROSITE" id="PS00028">
    <property type="entry name" value="ZINC_FINGER_C2H2_1"/>
    <property type="match status" value="2"/>
</dbReference>
<keyword evidence="11" id="KW-1185">Reference proteome</keyword>
<dbReference type="GO" id="GO:0001228">
    <property type="term" value="F:DNA-binding transcription activator activity, RNA polymerase II-specific"/>
    <property type="evidence" value="ECO:0007669"/>
    <property type="project" value="TreeGrafter"/>
</dbReference>
<dbReference type="GO" id="GO:0000978">
    <property type="term" value="F:RNA polymerase II cis-regulatory region sequence-specific DNA binding"/>
    <property type="evidence" value="ECO:0007669"/>
    <property type="project" value="TreeGrafter"/>
</dbReference>